<evidence type="ECO:0000313" key="2">
    <source>
        <dbReference type="EMBL" id="RKN34123.1"/>
    </source>
</evidence>
<proteinExistence type="predicted"/>
<dbReference type="Proteomes" id="UP000275865">
    <property type="component" value="Unassembled WGS sequence"/>
</dbReference>
<sequence length="337" mass="35181">MRRARWIAGIGLLPGALLAGATATTLAWRGRLPDRLPNQGGVGGRPVETTIPVDTLAALLIGVALAAWIAGLVAFLAAGWLPRTPRHWLRAGIQVAVAAVAGAVLTILLMVLNAALDAATAADVRISWAYFAATMATPAGVAVVSGLVALLLAGRAPAQRPDPRQPTGVAATVATDRPAPAGDGERLLWWESRSLRPVVWAAAALAITGPLLAALLVPFVGVSGWAGLAPTVTAPILLPFTRYRLAIDAREVRLAFGLYRWRLPLTAIASAEEARLDASTWLVRGMLRGATDPTLPLLPGRVLALRLTDGTRRLVTCRDVATAVEAVNTLRARVAAG</sequence>
<keyword evidence="1" id="KW-1133">Transmembrane helix</keyword>
<evidence type="ECO:0000256" key="1">
    <source>
        <dbReference type="SAM" id="Phobius"/>
    </source>
</evidence>
<feature type="transmembrane region" description="Helical" evidence="1">
    <location>
        <begin position="56"/>
        <end position="81"/>
    </location>
</feature>
<keyword evidence="1" id="KW-0812">Transmembrane</keyword>
<evidence type="ECO:0000313" key="3">
    <source>
        <dbReference type="Proteomes" id="UP000275865"/>
    </source>
</evidence>
<feature type="transmembrane region" description="Helical" evidence="1">
    <location>
        <begin position="222"/>
        <end position="240"/>
    </location>
</feature>
<organism evidence="2 3">
    <name type="scientific">Micromonospora musae</name>
    <dbReference type="NCBI Taxonomy" id="1894970"/>
    <lineage>
        <taxon>Bacteria</taxon>
        <taxon>Bacillati</taxon>
        <taxon>Actinomycetota</taxon>
        <taxon>Actinomycetes</taxon>
        <taxon>Micromonosporales</taxon>
        <taxon>Micromonosporaceae</taxon>
        <taxon>Micromonospora</taxon>
    </lineage>
</organism>
<dbReference type="EMBL" id="RAZT01000004">
    <property type="protein sequence ID" value="RKN34123.1"/>
    <property type="molecule type" value="Genomic_DNA"/>
</dbReference>
<name>A0A3A9YBE4_9ACTN</name>
<gene>
    <name evidence="2" type="ORF">D7044_10665</name>
</gene>
<feature type="transmembrane region" description="Helical" evidence="1">
    <location>
        <begin position="93"/>
        <end position="116"/>
    </location>
</feature>
<feature type="transmembrane region" description="Helical" evidence="1">
    <location>
        <begin position="198"/>
        <end position="216"/>
    </location>
</feature>
<protein>
    <submittedName>
        <fullName evidence="2">Uncharacterized protein</fullName>
    </submittedName>
</protein>
<reference evidence="2 3" key="1">
    <citation type="submission" date="2018-09" db="EMBL/GenBank/DDBJ databases">
        <title>Micromonospora sp. nov. MS1-9, isolated from a root of Musa sp.</title>
        <authorList>
            <person name="Kuncharoen N."/>
            <person name="Kudo T."/>
            <person name="Ohkuma M."/>
            <person name="Yuki M."/>
            <person name="Tanasupawat S."/>
        </authorList>
    </citation>
    <scope>NUCLEOTIDE SEQUENCE [LARGE SCALE GENOMIC DNA]</scope>
    <source>
        <strain evidence="2 3">MS1-9</strain>
    </source>
</reference>
<keyword evidence="1" id="KW-0472">Membrane</keyword>
<feature type="transmembrane region" description="Helical" evidence="1">
    <location>
        <begin position="128"/>
        <end position="154"/>
    </location>
</feature>
<dbReference type="AlphaFoldDB" id="A0A3A9YBE4"/>
<comment type="caution">
    <text evidence="2">The sequence shown here is derived from an EMBL/GenBank/DDBJ whole genome shotgun (WGS) entry which is preliminary data.</text>
</comment>
<dbReference type="RefSeq" id="WP_120688718.1">
    <property type="nucleotide sequence ID" value="NZ_RAZT01000004.1"/>
</dbReference>
<accession>A0A3A9YBE4</accession>